<dbReference type="Proteomes" id="UP001525021">
    <property type="component" value="Unassembled WGS sequence"/>
</dbReference>
<dbReference type="RefSeq" id="WP_258858692.1">
    <property type="nucleotide sequence ID" value="NZ_JANTOO010000014.1"/>
</dbReference>
<dbReference type="EMBL" id="JANTOO010000014">
    <property type="protein sequence ID" value="MCS1396972.1"/>
    <property type="molecule type" value="Genomic_DNA"/>
</dbReference>
<reference evidence="2 3" key="1">
    <citation type="submission" date="2022-08" db="EMBL/GenBank/DDBJ databases">
        <title>Lysinibacillus sequencing.</title>
        <authorList>
            <person name="Dunlap C."/>
        </authorList>
    </citation>
    <scope>NUCLEOTIDE SEQUENCE [LARGE SCALE GENOMIC DNA]</scope>
    <source>
        <strain evidence="2 3">PB211</strain>
    </source>
</reference>
<sequence>MYGFILSLLFFLTYISSLESFGHPYLSTFYKVSIPNFIKGFFKMPFRIKIKD</sequence>
<dbReference type="Pfam" id="PF03323">
    <property type="entry name" value="GerA"/>
    <property type="match status" value="1"/>
</dbReference>
<protein>
    <submittedName>
        <fullName evidence="2">Spore germination protein</fullName>
    </submittedName>
</protein>
<name>A0ABT2DRA2_9BACI</name>
<organism evidence="2 3">
    <name type="scientific">Lysinibacillus pinottii</name>
    <dbReference type="NCBI Taxonomy" id="2973932"/>
    <lineage>
        <taxon>Bacteria</taxon>
        <taxon>Bacillati</taxon>
        <taxon>Bacillota</taxon>
        <taxon>Bacilli</taxon>
        <taxon>Bacillales</taxon>
        <taxon>Bacillaceae</taxon>
        <taxon>Lysinibacillus</taxon>
    </lineage>
</organism>
<keyword evidence="1" id="KW-0472">Membrane</keyword>
<accession>A0ABT2DRA2</accession>
<proteinExistence type="predicted"/>
<evidence type="ECO:0000256" key="1">
    <source>
        <dbReference type="ARBA" id="ARBA00023136"/>
    </source>
</evidence>
<keyword evidence="3" id="KW-1185">Reference proteome</keyword>
<evidence type="ECO:0000313" key="3">
    <source>
        <dbReference type="Proteomes" id="UP001525021"/>
    </source>
</evidence>
<evidence type="ECO:0000313" key="2">
    <source>
        <dbReference type="EMBL" id="MCS1396972.1"/>
    </source>
</evidence>
<comment type="caution">
    <text evidence="2">The sequence shown here is derived from an EMBL/GenBank/DDBJ whole genome shotgun (WGS) entry which is preliminary data.</text>
</comment>
<gene>
    <name evidence="2" type="ORF">NXZ79_13135</name>
</gene>
<dbReference type="InterPro" id="IPR004995">
    <property type="entry name" value="Spore_Ger"/>
</dbReference>